<evidence type="ECO:0000256" key="3">
    <source>
        <dbReference type="ARBA" id="ARBA00022989"/>
    </source>
</evidence>
<comment type="caution">
    <text evidence="9">The sequence shown here is derived from an EMBL/GenBank/DDBJ whole genome shotgun (WGS) entry which is preliminary data.</text>
</comment>
<feature type="chain" id="PRO_5045060040" evidence="6">
    <location>
        <begin position="24"/>
        <end position="241"/>
    </location>
</feature>
<dbReference type="GO" id="GO:0006508">
    <property type="term" value="P:proteolysis"/>
    <property type="evidence" value="ECO:0007669"/>
    <property type="project" value="UniProtKB-KW"/>
</dbReference>
<keyword evidence="3 5" id="KW-1133">Transmembrane helix</keyword>
<keyword evidence="6" id="KW-0732">Signal</keyword>
<accession>A0ABV2JBL0</accession>
<dbReference type="GO" id="GO:0008233">
    <property type="term" value="F:peptidase activity"/>
    <property type="evidence" value="ECO:0007669"/>
    <property type="project" value="UniProtKB-KW"/>
</dbReference>
<dbReference type="PANTHER" id="PTHR33507:SF3">
    <property type="entry name" value="INNER MEMBRANE PROTEIN YBBJ"/>
    <property type="match status" value="1"/>
</dbReference>
<feature type="transmembrane region" description="Helical" evidence="5">
    <location>
        <begin position="62"/>
        <end position="81"/>
    </location>
</feature>
<protein>
    <submittedName>
        <fullName evidence="9">Membrane-bound serine protease (ClpP class)</fullName>
    </submittedName>
</protein>
<dbReference type="EMBL" id="JBEPMA010000004">
    <property type="protein sequence ID" value="MET3617285.1"/>
    <property type="molecule type" value="Genomic_DNA"/>
</dbReference>
<dbReference type="PANTHER" id="PTHR33507">
    <property type="entry name" value="INNER MEMBRANE PROTEIN YBBJ"/>
    <property type="match status" value="1"/>
</dbReference>
<dbReference type="InterPro" id="IPR002810">
    <property type="entry name" value="NfeD-like_C"/>
</dbReference>
<dbReference type="Gene3D" id="2.40.50.140">
    <property type="entry name" value="Nucleic acid-binding proteins"/>
    <property type="match status" value="1"/>
</dbReference>
<sequence>MKALKRFLLSAFILNYTTISVFANQSSESTARGIFSNEYIFTILLVVAIAGAVLEILTPGFGFGGTISLVCFGLFFWGNLLMGHTDWYSVILFVIGILLIGLEVLIPGFGIAGIGGIFALIAAIVLAMSDIYFAFLSLLIAIVISAIIGTYLLKKGLNSEVINRMRLFTSTNTDSGFLSNDSAEVEVGQKMVTLTILRPTGYALFDGKKMEVISSSGFVDREKEVVVVKISGSRIYVELAK</sequence>
<keyword evidence="9" id="KW-0645">Protease</keyword>
<feature type="domain" description="NfeD integral membrane" evidence="8">
    <location>
        <begin position="40"/>
        <end position="153"/>
    </location>
</feature>
<keyword evidence="10" id="KW-1185">Reference proteome</keyword>
<evidence type="ECO:0000256" key="6">
    <source>
        <dbReference type="SAM" id="SignalP"/>
    </source>
</evidence>
<dbReference type="Pfam" id="PF24961">
    <property type="entry name" value="NfeD_membrane"/>
    <property type="match status" value="1"/>
</dbReference>
<dbReference type="RefSeq" id="WP_354367590.1">
    <property type="nucleotide sequence ID" value="NZ_JBEPMA010000004.1"/>
</dbReference>
<feature type="transmembrane region" description="Helical" evidence="5">
    <location>
        <begin position="134"/>
        <end position="153"/>
    </location>
</feature>
<name>A0ABV2JBL0_9FIRM</name>
<reference evidence="9 10" key="1">
    <citation type="submission" date="2024-06" db="EMBL/GenBank/DDBJ databases">
        <title>Genomic Encyclopedia of Type Strains, Phase IV (KMG-IV): sequencing the most valuable type-strain genomes for metagenomic binning, comparative biology and taxonomic classification.</title>
        <authorList>
            <person name="Goeker M."/>
        </authorList>
    </citation>
    <scope>NUCLEOTIDE SEQUENCE [LARGE SCALE GENOMIC DNA]</scope>
    <source>
        <strain evidence="9 10">DSM 21460</strain>
    </source>
</reference>
<dbReference type="InterPro" id="IPR052165">
    <property type="entry name" value="Membrane_assoc_protease"/>
</dbReference>
<feature type="signal peptide" evidence="6">
    <location>
        <begin position="1"/>
        <end position="23"/>
    </location>
</feature>
<dbReference type="InterPro" id="IPR056739">
    <property type="entry name" value="NfeD_membrane"/>
</dbReference>
<evidence type="ECO:0000256" key="4">
    <source>
        <dbReference type="ARBA" id="ARBA00023136"/>
    </source>
</evidence>
<dbReference type="Pfam" id="PF01957">
    <property type="entry name" value="NfeD"/>
    <property type="match status" value="1"/>
</dbReference>
<dbReference type="Proteomes" id="UP001549162">
    <property type="component" value="Unassembled WGS sequence"/>
</dbReference>
<organism evidence="9 10">
    <name type="scientific">Peptoniphilus olsenii</name>
    <dbReference type="NCBI Taxonomy" id="411570"/>
    <lineage>
        <taxon>Bacteria</taxon>
        <taxon>Bacillati</taxon>
        <taxon>Bacillota</taxon>
        <taxon>Tissierellia</taxon>
        <taxon>Tissierellales</taxon>
        <taxon>Peptoniphilaceae</taxon>
        <taxon>Peptoniphilus</taxon>
    </lineage>
</organism>
<evidence type="ECO:0000313" key="9">
    <source>
        <dbReference type="EMBL" id="MET3617285.1"/>
    </source>
</evidence>
<evidence type="ECO:0000256" key="1">
    <source>
        <dbReference type="ARBA" id="ARBA00004141"/>
    </source>
</evidence>
<evidence type="ECO:0000313" key="10">
    <source>
        <dbReference type="Proteomes" id="UP001549162"/>
    </source>
</evidence>
<evidence type="ECO:0000256" key="5">
    <source>
        <dbReference type="SAM" id="Phobius"/>
    </source>
</evidence>
<keyword evidence="2 5" id="KW-0812">Transmembrane</keyword>
<keyword evidence="9" id="KW-0378">Hydrolase</keyword>
<dbReference type="InterPro" id="IPR012340">
    <property type="entry name" value="NA-bd_OB-fold"/>
</dbReference>
<feature type="transmembrane region" description="Helical" evidence="5">
    <location>
        <begin position="87"/>
        <end position="106"/>
    </location>
</feature>
<proteinExistence type="predicted"/>
<evidence type="ECO:0000259" key="7">
    <source>
        <dbReference type="Pfam" id="PF01957"/>
    </source>
</evidence>
<keyword evidence="4 5" id="KW-0472">Membrane</keyword>
<evidence type="ECO:0000256" key="2">
    <source>
        <dbReference type="ARBA" id="ARBA00022692"/>
    </source>
</evidence>
<gene>
    <name evidence="9" type="ORF">ABID14_000914</name>
</gene>
<comment type="subcellular location">
    <subcellularLocation>
        <location evidence="1">Membrane</location>
        <topology evidence="1">Multi-pass membrane protein</topology>
    </subcellularLocation>
</comment>
<feature type="transmembrane region" description="Helical" evidence="5">
    <location>
        <begin position="39"/>
        <end position="57"/>
    </location>
</feature>
<evidence type="ECO:0000259" key="8">
    <source>
        <dbReference type="Pfam" id="PF24961"/>
    </source>
</evidence>
<feature type="domain" description="NfeD-like C-terminal" evidence="7">
    <location>
        <begin position="187"/>
        <end position="238"/>
    </location>
</feature>
<feature type="transmembrane region" description="Helical" evidence="5">
    <location>
        <begin position="111"/>
        <end position="128"/>
    </location>
</feature>